<evidence type="ECO:0000313" key="2">
    <source>
        <dbReference type="Proteomes" id="UP000035369"/>
    </source>
</evidence>
<dbReference type="Proteomes" id="UP000035369">
    <property type="component" value="Unassembled WGS sequence"/>
</dbReference>
<keyword evidence="2" id="KW-1185">Reference proteome</keyword>
<evidence type="ECO:0000313" key="1">
    <source>
        <dbReference type="EMBL" id="KLC04625.1"/>
    </source>
</evidence>
<comment type="caution">
    <text evidence="1">The sequence shown here is derived from an EMBL/GenBank/DDBJ whole genome shotgun (WGS) entry which is preliminary data.</text>
</comment>
<accession>A0ABR5ER00</accession>
<name>A0ABR5ER00_XANPE</name>
<dbReference type="EMBL" id="JZUY01000042">
    <property type="protein sequence ID" value="KLC04625.1"/>
    <property type="molecule type" value="Genomic_DNA"/>
</dbReference>
<organism evidence="1 2">
    <name type="scientific">Xanthomonas perforans</name>
    <dbReference type="NCBI Taxonomy" id="442694"/>
    <lineage>
        <taxon>Bacteria</taxon>
        <taxon>Pseudomonadati</taxon>
        <taxon>Pseudomonadota</taxon>
        <taxon>Gammaproteobacteria</taxon>
        <taxon>Lysobacterales</taxon>
        <taxon>Lysobacteraceae</taxon>
        <taxon>Xanthomonas</taxon>
    </lineage>
</organism>
<gene>
    <name evidence="1" type="ORF">XP315_13630</name>
</gene>
<sequence>MAAGRCGHCVGWSGGNAVNGRLRGRRGLRVWLRHGACDACRRLGDRVHSVTQRSARSVSSTSRVPLPRVSICASRTAAADMRIRPA</sequence>
<reference evidence="1 2" key="1">
    <citation type="submission" date="2015-02" db="EMBL/GenBank/DDBJ databases">
        <title>Whole genome sequencing of multiple isolates of three species of pepper and tomato-infecting xanthomonads reveals genetic diversity in field strains and pinpoints effectors responsible for host specificity.</title>
        <authorList>
            <person name="Schwartz A."/>
            <person name="Dahlbeck D."/>
            <person name="Staskawicz B."/>
            <person name="Bart R."/>
            <person name="Potnis N."/>
            <person name="Minsavage G."/>
            <person name="Timilsina S."/>
            <person name="Goss E."/>
            <person name="Jones J."/>
            <person name="Vallad G."/>
            <person name="Barak J."/>
            <person name="Miller S."/>
            <person name="Ritchie D."/>
            <person name="Martins J.Jr."/>
            <person name="Patane J.S."/>
            <person name="Setubal J.C."/>
        </authorList>
    </citation>
    <scope>NUCLEOTIDE SEQUENCE [LARGE SCALE GENOMIC DNA]</scope>
    <source>
        <strain evidence="1 2">Xp3-15</strain>
    </source>
</reference>
<proteinExistence type="predicted"/>
<protein>
    <submittedName>
        <fullName evidence="1">Uncharacterized protein</fullName>
    </submittedName>
</protein>